<evidence type="ECO:0000313" key="3">
    <source>
        <dbReference type="Proteomes" id="UP001174677"/>
    </source>
</evidence>
<name>A0ABQ9KWC7_HEVBR</name>
<dbReference type="Proteomes" id="UP001174677">
    <property type="component" value="Chromosome 16"/>
</dbReference>
<protein>
    <submittedName>
        <fullName evidence="2">Uncharacterized protein</fullName>
    </submittedName>
</protein>
<comment type="caution">
    <text evidence="2">The sequence shown here is derived from an EMBL/GenBank/DDBJ whole genome shotgun (WGS) entry which is preliminary data.</text>
</comment>
<evidence type="ECO:0000256" key="1">
    <source>
        <dbReference type="SAM" id="MobiDB-lite"/>
    </source>
</evidence>
<reference evidence="2" key="1">
    <citation type="journal article" date="2023" name="Plant Biotechnol. J.">
        <title>Chromosome-level wild Hevea brasiliensis genome provides new tools for genomic-assisted breeding and valuable loci to elevate rubber yield.</title>
        <authorList>
            <person name="Cheng H."/>
            <person name="Song X."/>
            <person name="Hu Y."/>
            <person name="Wu T."/>
            <person name="Yang Q."/>
            <person name="An Z."/>
            <person name="Feng S."/>
            <person name="Deng Z."/>
            <person name="Wu W."/>
            <person name="Zeng X."/>
            <person name="Tu M."/>
            <person name="Wang X."/>
            <person name="Huang H."/>
        </authorList>
    </citation>
    <scope>NUCLEOTIDE SEQUENCE</scope>
    <source>
        <strain evidence="2">MT/VB/25A 57/8</strain>
    </source>
</reference>
<organism evidence="2 3">
    <name type="scientific">Hevea brasiliensis</name>
    <name type="common">Para rubber tree</name>
    <name type="synonym">Siphonia brasiliensis</name>
    <dbReference type="NCBI Taxonomy" id="3981"/>
    <lineage>
        <taxon>Eukaryota</taxon>
        <taxon>Viridiplantae</taxon>
        <taxon>Streptophyta</taxon>
        <taxon>Embryophyta</taxon>
        <taxon>Tracheophyta</taxon>
        <taxon>Spermatophyta</taxon>
        <taxon>Magnoliopsida</taxon>
        <taxon>eudicotyledons</taxon>
        <taxon>Gunneridae</taxon>
        <taxon>Pentapetalae</taxon>
        <taxon>rosids</taxon>
        <taxon>fabids</taxon>
        <taxon>Malpighiales</taxon>
        <taxon>Euphorbiaceae</taxon>
        <taxon>Crotonoideae</taxon>
        <taxon>Micrandreae</taxon>
        <taxon>Hevea</taxon>
    </lineage>
</organism>
<sequence length="83" mass="9019">MENDNNATTNTTGIVSMENLNQVANWVSATVISAFFSSLERFSCVNVATTDPDDDDNEDDAKDSPLALTTNPHQRDDVSDLPV</sequence>
<accession>A0ABQ9KWC7</accession>
<feature type="compositionally biased region" description="Basic and acidic residues" evidence="1">
    <location>
        <begin position="73"/>
        <end position="83"/>
    </location>
</feature>
<dbReference type="PANTHER" id="PTHR34061">
    <property type="entry name" value="PROTEIN, PUTATIVE-RELATED"/>
    <property type="match status" value="1"/>
</dbReference>
<feature type="region of interest" description="Disordered" evidence="1">
    <location>
        <begin position="48"/>
        <end position="83"/>
    </location>
</feature>
<gene>
    <name evidence="2" type="ORF">P3X46_030207</name>
</gene>
<dbReference type="PANTHER" id="PTHR34061:SF9">
    <property type="entry name" value="FIBER PROTEIN FB17"/>
    <property type="match status" value="1"/>
</dbReference>
<evidence type="ECO:0000313" key="2">
    <source>
        <dbReference type="EMBL" id="KAJ9148116.1"/>
    </source>
</evidence>
<proteinExistence type="predicted"/>
<keyword evidence="3" id="KW-1185">Reference proteome</keyword>
<feature type="compositionally biased region" description="Acidic residues" evidence="1">
    <location>
        <begin position="51"/>
        <end position="61"/>
    </location>
</feature>
<dbReference type="EMBL" id="JARPOI010000016">
    <property type="protein sequence ID" value="KAJ9148116.1"/>
    <property type="molecule type" value="Genomic_DNA"/>
</dbReference>